<dbReference type="Gene3D" id="2.60.40.3440">
    <property type="match status" value="1"/>
</dbReference>
<evidence type="ECO:0000256" key="2">
    <source>
        <dbReference type="ARBA" id="ARBA00022441"/>
    </source>
</evidence>
<proteinExistence type="predicted"/>
<evidence type="ECO:0000313" key="10">
    <source>
        <dbReference type="EMBL" id="QAT86118.1"/>
    </source>
</evidence>
<dbReference type="PANTHER" id="PTHR46344">
    <property type="entry name" value="OS02G0202900 PROTEIN"/>
    <property type="match status" value="1"/>
</dbReference>
<feature type="domain" description="OmpA-like" evidence="9">
    <location>
        <begin position="1533"/>
        <end position="1650"/>
    </location>
</feature>
<feature type="region of interest" description="Disordered" evidence="7">
    <location>
        <begin position="1616"/>
        <end position="1650"/>
    </location>
</feature>
<dbReference type="InterPro" id="IPR003367">
    <property type="entry name" value="Thrombospondin_3-like_rpt"/>
</dbReference>
<dbReference type="Gene3D" id="3.30.1330.60">
    <property type="entry name" value="OmpA-like domain"/>
    <property type="match status" value="1"/>
</dbReference>
<keyword evidence="4" id="KW-0677">Repeat</keyword>
<name>A0A410RW86_CORCK</name>
<reference evidence="10 11" key="1">
    <citation type="submission" date="2018-12" db="EMBL/GenBank/DDBJ databases">
        <title>Complete Genome Sequence of the Corallopyronin A producing Myxobacterium Corallococcus coralloides B035.</title>
        <authorList>
            <person name="Bouhired S.M."/>
            <person name="Rupp O."/>
            <person name="Blom J."/>
            <person name="Schaeberle T.F."/>
            <person name="Kehraus S."/>
            <person name="Schiefer A."/>
            <person name="Pfarr K."/>
            <person name="Goesmann A."/>
            <person name="Hoerauf A."/>
            <person name="Koenig G.M."/>
        </authorList>
    </citation>
    <scope>NUCLEOTIDE SEQUENCE [LARGE SCALE GENOMIC DNA]</scope>
    <source>
        <strain evidence="10 11">B035</strain>
    </source>
</reference>
<dbReference type="Proteomes" id="UP000288758">
    <property type="component" value="Chromosome"/>
</dbReference>
<dbReference type="InterPro" id="IPR006665">
    <property type="entry name" value="OmpA-like"/>
</dbReference>
<dbReference type="EMBL" id="CP034669">
    <property type="protein sequence ID" value="QAT86118.1"/>
    <property type="molecule type" value="Genomic_DNA"/>
</dbReference>
<keyword evidence="3" id="KW-0732">Signal</keyword>
<evidence type="ECO:0000256" key="5">
    <source>
        <dbReference type="ARBA" id="ARBA00023136"/>
    </source>
</evidence>
<dbReference type="GO" id="GO:0016020">
    <property type="term" value="C:membrane"/>
    <property type="evidence" value="ECO:0007669"/>
    <property type="project" value="UniProtKB-SubCell"/>
</dbReference>
<dbReference type="InterPro" id="IPR037293">
    <property type="entry name" value="Gal_Oxidase_central_sf"/>
</dbReference>
<comment type="subcellular location">
    <subcellularLocation>
        <location evidence="1">Membrane</location>
    </subcellularLocation>
</comment>
<evidence type="ECO:0000259" key="9">
    <source>
        <dbReference type="PROSITE" id="PS51123"/>
    </source>
</evidence>
<feature type="compositionally biased region" description="Basic and acidic residues" evidence="7">
    <location>
        <begin position="1516"/>
        <end position="1534"/>
    </location>
</feature>
<dbReference type="InterPro" id="IPR006664">
    <property type="entry name" value="OMP_bac"/>
</dbReference>
<dbReference type="Pfam" id="PF00691">
    <property type="entry name" value="OmpA"/>
    <property type="match status" value="1"/>
</dbReference>
<feature type="region of interest" description="Disordered" evidence="7">
    <location>
        <begin position="1578"/>
        <end position="1597"/>
    </location>
</feature>
<dbReference type="SUPFAM" id="SSF103088">
    <property type="entry name" value="OmpA-like"/>
    <property type="match status" value="1"/>
</dbReference>
<dbReference type="PROSITE" id="PS50825">
    <property type="entry name" value="HYR"/>
    <property type="match status" value="1"/>
</dbReference>
<dbReference type="SUPFAM" id="SSF50965">
    <property type="entry name" value="Galactose oxidase, central domain"/>
    <property type="match status" value="2"/>
</dbReference>
<dbReference type="Pfam" id="PF02494">
    <property type="entry name" value="HYR"/>
    <property type="match status" value="1"/>
</dbReference>
<dbReference type="RefSeq" id="WP_240672414.1">
    <property type="nucleotide sequence ID" value="NZ_CP034669.1"/>
</dbReference>
<dbReference type="PROSITE" id="PS51123">
    <property type="entry name" value="OMPA_2"/>
    <property type="match status" value="1"/>
</dbReference>
<evidence type="ECO:0000256" key="6">
    <source>
        <dbReference type="PROSITE-ProRule" id="PRU00473"/>
    </source>
</evidence>
<dbReference type="InterPro" id="IPR003410">
    <property type="entry name" value="HYR_dom"/>
</dbReference>
<feature type="region of interest" description="Disordered" evidence="7">
    <location>
        <begin position="1383"/>
        <end position="1540"/>
    </location>
</feature>
<dbReference type="GO" id="GO:0005509">
    <property type="term" value="F:calcium ion binding"/>
    <property type="evidence" value="ECO:0007669"/>
    <property type="project" value="InterPro"/>
</dbReference>
<dbReference type="PRINTS" id="PR01021">
    <property type="entry name" value="OMPADOMAIN"/>
</dbReference>
<evidence type="ECO:0000256" key="4">
    <source>
        <dbReference type="ARBA" id="ARBA00022737"/>
    </source>
</evidence>
<dbReference type="PANTHER" id="PTHR46344:SF27">
    <property type="entry name" value="KELCH REPEAT SUPERFAMILY PROTEIN"/>
    <property type="match status" value="1"/>
</dbReference>
<evidence type="ECO:0000256" key="1">
    <source>
        <dbReference type="ARBA" id="ARBA00004370"/>
    </source>
</evidence>
<dbReference type="Pfam" id="PF24681">
    <property type="entry name" value="Kelch_KLHDC2_KLHL20_DRC7"/>
    <property type="match status" value="1"/>
</dbReference>
<evidence type="ECO:0000256" key="7">
    <source>
        <dbReference type="SAM" id="MobiDB-lite"/>
    </source>
</evidence>
<protein>
    <submittedName>
        <fullName evidence="10">Kelch motif-containing protein</fullName>
    </submittedName>
</protein>
<dbReference type="InterPro" id="IPR015915">
    <property type="entry name" value="Kelch-typ_b-propeller"/>
</dbReference>
<dbReference type="GO" id="GO:0007155">
    <property type="term" value="P:cell adhesion"/>
    <property type="evidence" value="ECO:0007669"/>
    <property type="project" value="InterPro"/>
</dbReference>
<feature type="compositionally biased region" description="Basic and acidic residues" evidence="7">
    <location>
        <begin position="1616"/>
        <end position="1628"/>
    </location>
</feature>
<dbReference type="InterPro" id="IPR028974">
    <property type="entry name" value="TSP_type-3_rpt"/>
</dbReference>
<dbReference type="InterPro" id="IPR017756">
    <property type="entry name" value="TM_Gly-Cys-Arg_CS"/>
</dbReference>
<feature type="compositionally biased region" description="Basic and acidic residues" evidence="7">
    <location>
        <begin position="1458"/>
        <end position="1474"/>
    </location>
</feature>
<dbReference type="InterPro" id="IPR036737">
    <property type="entry name" value="OmpA-like_sf"/>
</dbReference>
<dbReference type="SUPFAM" id="SSF117281">
    <property type="entry name" value="Kelch motif"/>
    <property type="match status" value="2"/>
</dbReference>
<feature type="compositionally biased region" description="Basic and acidic residues" evidence="7">
    <location>
        <begin position="1487"/>
        <end position="1503"/>
    </location>
</feature>
<dbReference type="Gene3D" id="4.10.1080.10">
    <property type="entry name" value="TSP type-3 repeat"/>
    <property type="match status" value="1"/>
</dbReference>
<evidence type="ECO:0000313" key="11">
    <source>
        <dbReference type="Proteomes" id="UP000288758"/>
    </source>
</evidence>
<accession>A0A410RW86</accession>
<evidence type="ECO:0000256" key="3">
    <source>
        <dbReference type="ARBA" id="ARBA00022729"/>
    </source>
</evidence>
<dbReference type="Gene3D" id="2.130.10.80">
    <property type="entry name" value="Galactose oxidase/kelch, beta-propeller"/>
    <property type="match status" value="9"/>
</dbReference>
<evidence type="ECO:0000259" key="8">
    <source>
        <dbReference type="PROSITE" id="PS50825"/>
    </source>
</evidence>
<feature type="domain" description="HYR" evidence="8">
    <location>
        <begin position="962"/>
        <end position="1046"/>
    </location>
</feature>
<dbReference type="CDD" id="cd07185">
    <property type="entry name" value="OmpA_C-like"/>
    <property type="match status" value="1"/>
</dbReference>
<sequence length="1650" mass="170483">MFAASLGLLSCGGNERPAASAGIRTTHARLATAPAWYDTASMAATRAQHATVLLPDGRLLVVNGINTAGFVGTAETYDPATNTWSSAGPTSLTGNVTLAVLLPTGRVLVLTDGSQGGRLYDPATNAWSATGNMSSTRALPTATLLGTGQVLIAGGTGGGGVRLATAELYDPATNTFLPTGAMPQGRNAHTATRLRDGRVLAVSGFSGSGEVAGADLYAPATGTWSAAAPPLVARHYATSTLLPDGRVLVSGGFTAGGATAQSELYDPAANTWTATGSLAFPRSGHMATLLPDGRVLVTGGSASVSAAAQIESEIYDPATGTWTNAGTMKVARENHTATLLPTGKVFVAGGYSRTPGLTFYAQTEVYDPARSQWSPAGAMGTPRTDAAVALLPSGQVLVAGGRAIGSSAAVEVYDRASNSWSAAPALAGPRERATATVLRSGQVLVAGGRDGSTSRESAQRFDPATNTWLATAPLPSPRHLHTATLLPDGRVLVVGGQRNTTVLDTVEIYAPDTDTWTSGAPLATTRAGHRAVLLQDGRVLVAGGRTGGGVELDSAELYNPTNDTWAPAANLLGARDELTLTLLPSGQVLAVGGLAAFTKLASAELYTPGTNTWTSVGALTQPRWIHSATLMPSGKVLVAGGITTTDDYADTAEVYDPALRAWTNVEDPAAAGGLITVSLPSGEVLLAGGQEPTNAQLFDDTRALPAWKPTVTNPATLVAACPTVVEGLRFRGISGGSGGNFADSPADFPLVRLRAAEGGRLWTLPSSNTSDTRATVTVPADAPLGTYALSVFANAIPGGRMVTVVANQPPTAADQTVTVQRDTPLELALAGTDPDPGQVLTWTIVTQPQHGTLGTSAQGNLEYTPEAGFVGTDSFTYRVRDCADDSNVATVTLNVTEDVVTRTLTCPANVVVEATDPDGALVTYDPAVLDPAGGLPVSYTQPSGALFPIGTTTVTATSTGLTCSFQVTVQDTTAPTLTCPESRSAAPGETITFEPTATDAVTASPVVTSSPASGSPFPAGATTVTVTATDDAGNTAQCTFQVRVQAQVVEIAGGGCDSTGGTTSALALLAALAAWGNSRRRQMRMKAQSWALAALLATAVTPAAFAQTPTSPLVPLDLERLRFTPAATDSMLVDTGRVLPEGGYRLLLMVNYERGILLLQGSDGLERSILHYRTAGWLAGAWSPVDRLEFSAKLPVIIAQGGHGAEQLVGVSEPDSFGLGTPELGVRYELLRREEGAPVFLGLGLDIGIPGGTADAFGRQAGWAGFQFAPRVSVSRELGPVVLGANAGIRIRSKEVEPGRDVGTELEQGVVVATRGKGLRGEIALQAAESLVESDFALELLGGVRLPVGAGFEAFAIGGHGFTDIPGTPSFRLAAGIAYANDPEPVDRCRTGRSHTPEQCPNEDDDGDGVANKDDRCPLESGSVENNGCPDKDSDGDGVVDREDQCPNEAGPSSERGCPVKDTDGDGVPDKDDACPNEAGPSSERGCPVKDTDGDGVPDKDDACPNEAGPSSERGCPVKEQPKPEPKPEEKPAEETTSPLEHIVQFPVNQSEFQENEQQQLDAIVAYLKANPKLNVRIEGHTDNSGPEEANRTLSHQRANRVRAYLIQKGIAGSRLEAKGFGPDRPRVSNETPEGRSANRRVEFVPVTGS</sequence>
<keyword evidence="2" id="KW-0880">Kelch repeat</keyword>
<keyword evidence="5 6" id="KW-0472">Membrane</keyword>
<dbReference type="Pfam" id="PF17963">
    <property type="entry name" value="Big_9"/>
    <property type="match status" value="1"/>
</dbReference>
<dbReference type="InterPro" id="IPR006652">
    <property type="entry name" value="Kelch_1"/>
</dbReference>
<gene>
    <name evidence="10" type="ORF">EJ065_4568</name>
</gene>
<dbReference type="SUPFAM" id="SSF103647">
    <property type="entry name" value="TSP type-3 repeat"/>
    <property type="match status" value="1"/>
</dbReference>
<dbReference type="NCBIfam" id="TIGR03382">
    <property type="entry name" value="GC_trans_RRR"/>
    <property type="match status" value="1"/>
</dbReference>
<dbReference type="Pfam" id="PF02412">
    <property type="entry name" value="TSP_3"/>
    <property type="match status" value="4"/>
</dbReference>
<dbReference type="InterPro" id="IPR011043">
    <property type="entry name" value="Gal_Oxase/kelch_b-propeller"/>
</dbReference>
<feature type="compositionally biased region" description="Basic and acidic residues" evidence="7">
    <location>
        <begin position="1430"/>
        <end position="1445"/>
    </location>
</feature>
<dbReference type="SMART" id="SM00612">
    <property type="entry name" value="Kelch"/>
    <property type="match status" value="12"/>
</dbReference>
<organism evidence="10 11">
    <name type="scientific">Corallococcus coralloides</name>
    <name type="common">Myxococcus coralloides</name>
    <dbReference type="NCBI Taxonomy" id="184914"/>
    <lineage>
        <taxon>Bacteria</taxon>
        <taxon>Pseudomonadati</taxon>
        <taxon>Myxococcota</taxon>
        <taxon>Myxococcia</taxon>
        <taxon>Myxococcales</taxon>
        <taxon>Cystobacterineae</taxon>
        <taxon>Myxococcaceae</taxon>
        <taxon>Corallococcus</taxon>
    </lineage>
</organism>